<feature type="region of interest" description="Disordered" evidence="5">
    <location>
        <begin position="468"/>
        <end position="539"/>
    </location>
</feature>
<evidence type="ECO:0000256" key="5">
    <source>
        <dbReference type="SAM" id="MobiDB-lite"/>
    </source>
</evidence>
<dbReference type="Gene3D" id="3.40.50.300">
    <property type="entry name" value="P-loop containing nucleotide triphosphate hydrolases"/>
    <property type="match status" value="2"/>
</dbReference>
<feature type="domain" description="DNA2/NAM7 helicase-like C-terminal" evidence="6">
    <location>
        <begin position="892"/>
        <end position="1096"/>
    </location>
</feature>
<dbReference type="Pfam" id="PF13087">
    <property type="entry name" value="AAA_12"/>
    <property type="match status" value="1"/>
</dbReference>
<dbReference type="EMBL" id="JAAGWQ010000017">
    <property type="protein sequence ID" value="KAF5678612.1"/>
    <property type="molecule type" value="Genomic_DNA"/>
</dbReference>
<feature type="compositionally biased region" description="Low complexity" evidence="5">
    <location>
        <begin position="479"/>
        <end position="496"/>
    </location>
</feature>
<dbReference type="GO" id="GO:0043139">
    <property type="term" value="F:5'-3' DNA helicase activity"/>
    <property type="evidence" value="ECO:0007669"/>
    <property type="project" value="TreeGrafter"/>
</dbReference>
<keyword evidence="3 7" id="KW-0347">Helicase</keyword>
<dbReference type="Proteomes" id="UP000567885">
    <property type="component" value="Unassembled WGS sequence"/>
</dbReference>
<dbReference type="GO" id="GO:0005524">
    <property type="term" value="F:ATP binding"/>
    <property type="evidence" value="ECO:0007669"/>
    <property type="project" value="UniProtKB-KW"/>
</dbReference>
<keyword evidence="2" id="KW-0378">Hydrolase</keyword>
<protein>
    <submittedName>
        <fullName evidence="7">DNA helicase</fullName>
    </submittedName>
</protein>
<evidence type="ECO:0000256" key="4">
    <source>
        <dbReference type="ARBA" id="ARBA00022840"/>
    </source>
</evidence>
<dbReference type="AlphaFoldDB" id="A0A8H5TZR3"/>
<organism evidence="7 8">
    <name type="scientific">Fusarium heterosporum</name>
    <dbReference type="NCBI Taxonomy" id="42747"/>
    <lineage>
        <taxon>Eukaryota</taxon>
        <taxon>Fungi</taxon>
        <taxon>Dikarya</taxon>
        <taxon>Ascomycota</taxon>
        <taxon>Pezizomycotina</taxon>
        <taxon>Sordariomycetes</taxon>
        <taxon>Hypocreomycetidae</taxon>
        <taxon>Hypocreales</taxon>
        <taxon>Nectriaceae</taxon>
        <taxon>Fusarium</taxon>
        <taxon>Fusarium heterosporum species complex</taxon>
    </lineage>
</organism>
<name>A0A8H5TZR3_FUSHE</name>
<evidence type="ECO:0000256" key="2">
    <source>
        <dbReference type="ARBA" id="ARBA00022801"/>
    </source>
</evidence>
<sequence>MTTPTPANLQNVDCAILLGDCGPVIASGKSLGVETKLRASFGMPKPADADPWIGFQIKIPLGPKQKANEAAGFGVCHVYKPSDESVLASEEYIIDIRFPRAAFQSWYEEVPEKVKALFPDVKNLSYLNVCFNDTKPIVIGYGRPFANAEDAQVDDWVNKNKPLLKDCTLLDVLQMEMYHAVLPIKVSDAEKNFDLGRLPEPFQFPYGPQQWNVNRFKAAIAENPGHRFKATYVHPDNKSMLVVMTQAVVQDVMWLDDAVQKIGEVKVRGYFVPAAREDQFHVVIALPDEFMKEFEAPWRRLTKKTPAFNLHMYNRKVSDAPAADWDCKITSHPKNIPELAKHSIEHRELVLLVRRPLAHEKRNDRYRGRDFPIKLHNWLSLEFDAGLVEAHRRVQSISCFGLETKPINVEAAGLPRDYKTGHLADDLTLDQYKVLIETCDRMDLHREVLRGAGFYDWMTRKVPKVPAWAASMSPTKRASVSNSPSGKSSVGNSPGGRSPAGRPSAGNSPAGKSPAGKSPIGMSPVGKSPVGKSPMSQSPGGYAVNVTEGVANLRISSKGSFLRPLPVLNFLSINDPEYADCILEEALPQDRARFRQYLSKRPLGLGMIIGGAGFGKTTAGAAATLAMRARLGKILCSGPTNVAIDNFADRLVQRDQAITNRLNKTKTFSDNGRRRYNLIVRGYNPDHEAGAVASLLKDPNLGDEAAPSNSWKFPSAWKLNSSCTFWLLLVLRSPGAGRKLHPDDPRFLHDLQKRIDDRKDLLPLRQVATGAITWKDFTDTIKRDLFFEAIDTFIGLIIDNADILCITPAESVNHKSFLRWKLSRARGFAIDEAGCLSRGDLCCVWGNTLLPCFLFGDPRQLPPPVMTTTETIPNTDLFLNRFANYGEISALGALQASGLPVYRLKVQLRMASGMFDIISRVIYPDVDFTYHNNRAVSNPEFKAGHDIEAFFTGKFPDLLPPASGTLQPIFVHCQNSTVFVDSKTGSRRSADQVRVALDLISEMVHSIDINLQDLVVISPYMANVKLINSMRKSYPSLANLQDATTIDSYQGRESTVVFVVMSTAHPVPGPGFTSNRQRLNVLLTRQKCALVVIGDINVGHPFKGGTKEPVFRVEDVAGDIAYVKATALRPVHRELKKIGRVVTVNVNKDKAKES</sequence>
<dbReference type="SUPFAM" id="SSF52540">
    <property type="entry name" value="P-loop containing nucleoside triphosphate hydrolases"/>
    <property type="match status" value="1"/>
</dbReference>
<dbReference type="InterPro" id="IPR050534">
    <property type="entry name" value="Coronavir_polyprotein_1ab"/>
</dbReference>
<dbReference type="PANTHER" id="PTHR43788">
    <property type="entry name" value="DNA2/NAM7 HELICASE FAMILY MEMBER"/>
    <property type="match status" value="1"/>
</dbReference>
<evidence type="ECO:0000259" key="6">
    <source>
        <dbReference type="Pfam" id="PF13087"/>
    </source>
</evidence>
<evidence type="ECO:0000256" key="3">
    <source>
        <dbReference type="ARBA" id="ARBA00022806"/>
    </source>
</evidence>
<evidence type="ECO:0000313" key="7">
    <source>
        <dbReference type="EMBL" id="KAF5678612.1"/>
    </source>
</evidence>
<dbReference type="OrthoDB" id="6513042at2759"/>
<dbReference type="InterPro" id="IPR027417">
    <property type="entry name" value="P-loop_NTPase"/>
</dbReference>
<gene>
    <name evidence="7" type="ORF">FHETE_1164</name>
</gene>
<keyword evidence="8" id="KW-1185">Reference proteome</keyword>
<reference evidence="7 8" key="1">
    <citation type="submission" date="2020-05" db="EMBL/GenBank/DDBJ databases">
        <title>Identification and distribution of gene clusters putatively required for synthesis of sphingolipid metabolism inhibitors in phylogenetically diverse species of the filamentous fungus Fusarium.</title>
        <authorList>
            <person name="Kim H.-S."/>
            <person name="Busman M."/>
            <person name="Brown D.W."/>
            <person name="Divon H."/>
            <person name="Uhlig S."/>
            <person name="Proctor R.H."/>
        </authorList>
    </citation>
    <scope>NUCLEOTIDE SEQUENCE [LARGE SCALE GENOMIC DNA]</scope>
    <source>
        <strain evidence="7 8">NRRL 20693</strain>
    </source>
</reference>
<keyword evidence="4" id="KW-0067">ATP-binding</keyword>
<keyword evidence="1" id="KW-0547">Nucleotide-binding</keyword>
<proteinExistence type="predicted"/>
<dbReference type="InterPro" id="IPR041679">
    <property type="entry name" value="DNA2/NAM7-like_C"/>
</dbReference>
<accession>A0A8H5TZR3</accession>
<comment type="caution">
    <text evidence="7">The sequence shown here is derived from an EMBL/GenBank/DDBJ whole genome shotgun (WGS) entry which is preliminary data.</text>
</comment>
<evidence type="ECO:0000256" key="1">
    <source>
        <dbReference type="ARBA" id="ARBA00022741"/>
    </source>
</evidence>
<dbReference type="GO" id="GO:0016787">
    <property type="term" value="F:hydrolase activity"/>
    <property type="evidence" value="ECO:0007669"/>
    <property type="project" value="UniProtKB-KW"/>
</dbReference>
<dbReference type="PANTHER" id="PTHR43788:SF8">
    <property type="entry name" value="DNA-BINDING PROTEIN SMUBP-2"/>
    <property type="match status" value="1"/>
</dbReference>
<evidence type="ECO:0000313" key="8">
    <source>
        <dbReference type="Proteomes" id="UP000567885"/>
    </source>
</evidence>